<evidence type="ECO:0000313" key="2">
    <source>
        <dbReference type="EMBL" id="SUM73771.1"/>
    </source>
</evidence>
<organism evidence="2 3">
    <name type="scientific">Staphylococcus saccharolyticus</name>
    <dbReference type="NCBI Taxonomy" id="33028"/>
    <lineage>
        <taxon>Bacteria</taxon>
        <taxon>Bacillati</taxon>
        <taxon>Bacillota</taxon>
        <taxon>Bacilli</taxon>
        <taxon>Bacillales</taxon>
        <taxon>Staphylococcaceae</taxon>
        <taxon>Staphylococcus</taxon>
    </lineage>
</organism>
<accession>A0A380H9B2</accession>
<dbReference type="RefSeq" id="WP_115313861.1">
    <property type="nucleotide sequence ID" value="NZ_CP066042.1"/>
</dbReference>
<keyword evidence="1" id="KW-0472">Membrane</keyword>
<sequence length="61" mass="7017">MKINTRYVKVFFLYIVSTFISGRLTTDKALCKSLMQGILGYGLFALGLKYLTIKKKRHQAQ</sequence>
<keyword evidence="3" id="KW-1185">Reference proteome</keyword>
<feature type="transmembrane region" description="Helical" evidence="1">
    <location>
        <begin position="36"/>
        <end position="53"/>
    </location>
</feature>
<dbReference type="GeneID" id="63935757"/>
<gene>
    <name evidence="2" type="ORF">NCTC11807_02315</name>
</gene>
<evidence type="ECO:0000256" key="1">
    <source>
        <dbReference type="SAM" id="Phobius"/>
    </source>
</evidence>
<feature type="transmembrane region" description="Helical" evidence="1">
    <location>
        <begin position="7"/>
        <end position="24"/>
    </location>
</feature>
<keyword evidence="1" id="KW-0812">Transmembrane</keyword>
<protein>
    <submittedName>
        <fullName evidence="2">Membrane protein</fullName>
    </submittedName>
</protein>
<name>A0A380H9B2_9STAP</name>
<dbReference type="AlphaFoldDB" id="A0A380H9B2"/>
<dbReference type="Proteomes" id="UP000255425">
    <property type="component" value="Unassembled WGS sequence"/>
</dbReference>
<evidence type="ECO:0000313" key="3">
    <source>
        <dbReference type="Proteomes" id="UP000255425"/>
    </source>
</evidence>
<keyword evidence="1" id="KW-1133">Transmembrane helix</keyword>
<proteinExistence type="predicted"/>
<dbReference type="EMBL" id="UHDZ01000001">
    <property type="protein sequence ID" value="SUM73771.1"/>
    <property type="molecule type" value="Genomic_DNA"/>
</dbReference>
<reference evidence="2 3" key="1">
    <citation type="submission" date="2018-06" db="EMBL/GenBank/DDBJ databases">
        <authorList>
            <consortium name="Pathogen Informatics"/>
            <person name="Doyle S."/>
        </authorList>
    </citation>
    <scope>NUCLEOTIDE SEQUENCE [LARGE SCALE GENOMIC DNA]</scope>
    <source>
        <strain evidence="2 3">NCTC11807</strain>
    </source>
</reference>